<gene>
    <name evidence="4" type="ORF">PRZ03_02910</name>
</gene>
<evidence type="ECO:0000256" key="1">
    <source>
        <dbReference type="ARBA" id="ARBA00022679"/>
    </source>
</evidence>
<accession>A0ABT5KAC2</accession>
<dbReference type="InterPro" id="IPR000182">
    <property type="entry name" value="GNAT_dom"/>
</dbReference>
<evidence type="ECO:0000313" key="5">
    <source>
        <dbReference type="Proteomes" id="UP001221189"/>
    </source>
</evidence>
<proteinExistence type="predicted"/>
<keyword evidence="5" id="KW-1185">Reference proteome</keyword>
<keyword evidence="1" id="KW-0808">Transferase</keyword>
<dbReference type="InterPro" id="IPR050832">
    <property type="entry name" value="Bact_Acetyltransf"/>
</dbReference>
<evidence type="ECO:0000256" key="2">
    <source>
        <dbReference type="ARBA" id="ARBA00023315"/>
    </source>
</evidence>
<dbReference type="InterPro" id="IPR016181">
    <property type="entry name" value="Acyl_CoA_acyltransferase"/>
</dbReference>
<evidence type="ECO:0000313" key="4">
    <source>
        <dbReference type="EMBL" id="MDC8770509.1"/>
    </source>
</evidence>
<sequence>MKLVIREVAPCDVQAMASLHAASWRSAYRGIISDAFLDADLCANRAAFWAQRLGPGAKDSFGFLAMRGEEAVGFAFAFPNADQSWGTLLDNLHVLPRHKGQGIGRALLAAVAQRCSQAVPAEGAHLWVYEVNLAAQQFYASLGGQRGERRMVEVRGGGRAAEWRFAWPSAAALLAQVGRAPT</sequence>
<keyword evidence="2" id="KW-0012">Acyltransferase</keyword>
<dbReference type="PANTHER" id="PTHR43877">
    <property type="entry name" value="AMINOALKYLPHOSPHONATE N-ACETYLTRANSFERASE-RELATED-RELATED"/>
    <property type="match status" value="1"/>
</dbReference>
<dbReference type="Proteomes" id="UP001221189">
    <property type="component" value="Unassembled WGS sequence"/>
</dbReference>
<dbReference type="RefSeq" id="WP_273598936.1">
    <property type="nucleotide sequence ID" value="NZ_JAQQXT010000001.1"/>
</dbReference>
<evidence type="ECO:0000259" key="3">
    <source>
        <dbReference type="PROSITE" id="PS51186"/>
    </source>
</evidence>
<reference evidence="4 5" key="1">
    <citation type="submission" date="2022-10" db="EMBL/GenBank/DDBJ databases">
        <title>Paucibacter sp. hw1 Genome sequencing.</title>
        <authorList>
            <person name="Park S."/>
        </authorList>
    </citation>
    <scope>NUCLEOTIDE SEQUENCE [LARGE SCALE GENOMIC DNA]</scope>
    <source>
        <strain evidence="5">hw1</strain>
    </source>
</reference>
<protein>
    <submittedName>
        <fullName evidence="4">GNAT family N-acetyltransferase</fullName>
    </submittedName>
</protein>
<comment type="caution">
    <text evidence="4">The sequence shown here is derived from an EMBL/GenBank/DDBJ whole genome shotgun (WGS) entry which is preliminary data.</text>
</comment>
<dbReference type="Pfam" id="PF00583">
    <property type="entry name" value="Acetyltransf_1"/>
    <property type="match status" value="1"/>
</dbReference>
<dbReference type="EMBL" id="JAQQXT010000001">
    <property type="protein sequence ID" value="MDC8770509.1"/>
    <property type="molecule type" value="Genomic_DNA"/>
</dbReference>
<dbReference type="SUPFAM" id="SSF55729">
    <property type="entry name" value="Acyl-CoA N-acyltransferases (Nat)"/>
    <property type="match status" value="1"/>
</dbReference>
<dbReference type="PROSITE" id="PS51186">
    <property type="entry name" value="GNAT"/>
    <property type="match status" value="1"/>
</dbReference>
<feature type="domain" description="N-acetyltransferase" evidence="3">
    <location>
        <begin position="3"/>
        <end position="168"/>
    </location>
</feature>
<dbReference type="CDD" id="cd04301">
    <property type="entry name" value="NAT_SF"/>
    <property type="match status" value="1"/>
</dbReference>
<dbReference type="Gene3D" id="3.40.630.30">
    <property type="match status" value="1"/>
</dbReference>
<organism evidence="4 5">
    <name type="scientific">Roseateles albus</name>
    <dbReference type="NCBI Taxonomy" id="2987525"/>
    <lineage>
        <taxon>Bacteria</taxon>
        <taxon>Pseudomonadati</taxon>
        <taxon>Pseudomonadota</taxon>
        <taxon>Betaproteobacteria</taxon>
        <taxon>Burkholderiales</taxon>
        <taxon>Sphaerotilaceae</taxon>
        <taxon>Roseateles</taxon>
    </lineage>
</organism>
<name>A0ABT5KAC2_9BURK</name>